<gene>
    <name evidence="1" type="ORF">JOF59_001510</name>
</gene>
<evidence type="ECO:0000313" key="1">
    <source>
        <dbReference type="EMBL" id="MBP2359110.1"/>
    </source>
</evidence>
<protein>
    <submittedName>
        <fullName evidence="1">Uncharacterized protein</fullName>
    </submittedName>
</protein>
<dbReference type="Gene3D" id="3.20.20.80">
    <property type="entry name" value="Glycosidases"/>
    <property type="match status" value="1"/>
</dbReference>
<dbReference type="Proteomes" id="UP001519311">
    <property type="component" value="Unassembled WGS sequence"/>
</dbReference>
<dbReference type="SUPFAM" id="SSF51445">
    <property type="entry name" value="(Trans)glycosidases"/>
    <property type="match status" value="1"/>
</dbReference>
<dbReference type="EMBL" id="JAGINS010000001">
    <property type="protein sequence ID" value="MBP2359110.1"/>
    <property type="molecule type" value="Genomic_DNA"/>
</dbReference>
<comment type="caution">
    <text evidence="1">The sequence shown here is derived from an EMBL/GenBank/DDBJ whole genome shotgun (WGS) entry which is preliminary data.</text>
</comment>
<keyword evidence="2" id="KW-1185">Reference proteome</keyword>
<reference evidence="1 2" key="1">
    <citation type="submission" date="2021-03" db="EMBL/GenBank/DDBJ databases">
        <title>Sequencing the genomes of 1000 actinobacteria strains.</title>
        <authorList>
            <person name="Klenk H.-P."/>
        </authorList>
    </citation>
    <scope>NUCLEOTIDE SEQUENCE [LARGE SCALE GENOMIC DNA]</scope>
    <source>
        <strain evidence="1 2">DSM 40843</strain>
    </source>
</reference>
<accession>A0ABS4V5C0</accession>
<sequence>MARHTPRVARYSSTVGELPAGWDRRAMWQYTSSGPTAGDHNHINDALDRAQALANG</sequence>
<organism evidence="1 2">
    <name type="scientific">Streptomyces clavifer</name>
    <dbReference type="NCBI Taxonomy" id="68188"/>
    <lineage>
        <taxon>Bacteria</taxon>
        <taxon>Bacillati</taxon>
        <taxon>Actinomycetota</taxon>
        <taxon>Actinomycetes</taxon>
        <taxon>Kitasatosporales</taxon>
        <taxon>Streptomycetaceae</taxon>
        <taxon>Streptomyces</taxon>
    </lineage>
</organism>
<evidence type="ECO:0000313" key="2">
    <source>
        <dbReference type="Proteomes" id="UP001519311"/>
    </source>
</evidence>
<proteinExistence type="predicted"/>
<dbReference type="InterPro" id="IPR017853">
    <property type="entry name" value="GH"/>
</dbReference>
<name>A0ABS4V5C0_9ACTN</name>